<feature type="compositionally biased region" description="Low complexity" evidence="7">
    <location>
        <begin position="20"/>
        <end position="33"/>
    </location>
</feature>
<dbReference type="PANTHER" id="PTHR43570">
    <property type="entry name" value="ALDEHYDE DEHYDROGENASE"/>
    <property type="match status" value="1"/>
</dbReference>
<evidence type="ECO:0000256" key="1">
    <source>
        <dbReference type="ARBA" id="ARBA00009986"/>
    </source>
</evidence>
<feature type="compositionally biased region" description="Basic and acidic residues" evidence="7">
    <location>
        <begin position="1"/>
        <end position="12"/>
    </location>
</feature>
<dbReference type="CDD" id="cd07133">
    <property type="entry name" value="ALDH_CALDH_CalB"/>
    <property type="match status" value="1"/>
</dbReference>
<evidence type="ECO:0000256" key="2">
    <source>
        <dbReference type="ARBA" id="ARBA00023002"/>
    </source>
</evidence>
<feature type="active site" evidence="5">
    <location>
        <position position="255"/>
    </location>
</feature>
<gene>
    <name evidence="9" type="ORF">LVJ94_09845</name>
</gene>
<comment type="similarity">
    <text evidence="1 4 6">Belongs to the aldehyde dehydrogenase family.</text>
</comment>
<evidence type="ECO:0000256" key="3">
    <source>
        <dbReference type="ARBA" id="ARBA00023027"/>
    </source>
</evidence>
<dbReference type="InterPro" id="IPR016160">
    <property type="entry name" value="Ald_DH_CS_CYS"/>
</dbReference>
<reference evidence="9" key="1">
    <citation type="submission" date="2021-12" db="EMBL/GenBank/DDBJ databases">
        <title>Discovery of the Pendulisporaceae a myxobacterial family with distinct sporulation behavior and unique specialized metabolism.</title>
        <authorList>
            <person name="Garcia R."/>
            <person name="Popoff A."/>
            <person name="Bader C.D."/>
            <person name="Loehr J."/>
            <person name="Walesch S."/>
            <person name="Walt C."/>
            <person name="Boldt J."/>
            <person name="Bunk B."/>
            <person name="Haeckl F.J.F.P.J."/>
            <person name="Gunesch A.P."/>
            <person name="Birkelbach J."/>
            <person name="Nuebel U."/>
            <person name="Pietschmann T."/>
            <person name="Bach T."/>
            <person name="Mueller R."/>
        </authorList>
    </citation>
    <scope>NUCLEOTIDE SEQUENCE</scope>
    <source>
        <strain evidence="9">MSr11367</strain>
    </source>
</reference>
<feature type="domain" description="Aldehyde dehydrogenase" evidence="8">
    <location>
        <begin position="41"/>
        <end position="477"/>
    </location>
</feature>
<dbReference type="PROSITE" id="PS00070">
    <property type="entry name" value="ALDEHYDE_DEHYDR_CYS"/>
    <property type="match status" value="1"/>
</dbReference>
<dbReference type="RefSeq" id="WP_394837197.1">
    <property type="nucleotide sequence ID" value="NZ_CP089929.1"/>
</dbReference>
<dbReference type="Pfam" id="PF00171">
    <property type="entry name" value="Aldedh"/>
    <property type="match status" value="1"/>
</dbReference>
<evidence type="ECO:0000256" key="4">
    <source>
        <dbReference type="PIRNR" id="PIRNR036492"/>
    </source>
</evidence>
<accession>A0ABZ2L9T9</accession>
<feature type="region of interest" description="Disordered" evidence="7">
    <location>
        <begin position="1"/>
        <end position="46"/>
    </location>
</feature>
<dbReference type="InterPro" id="IPR016162">
    <property type="entry name" value="Ald_DH_N"/>
</dbReference>
<dbReference type="PANTHER" id="PTHR43570:SF20">
    <property type="entry name" value="ALDEHYDE DEHYDROGENASE ALDX-RELATED"/>
    <property type="match status" value="1"/>
</dbReference>
<dbReference type="InterPro" id="IPR016161">
    <property type="entry name" value="Ald_DH/histidinol_DH"/>
</dbReference>
<dbReference type="Proteomes" id="UP001374803">
    <property type="component" value="Chromosome"/>
</dbReference>
<dbReference type="InterPro" id="IPR016163">
    <property type="entry name" value="Ald_DH_C"/>
</dbReference>
<dbReference type="InterPro" id="IPR029510">
    <property type="entry name" value="Ald_DH_CS_GLU"/>
</dbReference>
<protein>
    <recommendedName>
        <fullName evidence="4">Aldehyde dehydrogenase</fullName>
    </recommendedName>
</protein>
<evidence type="ECO:0000313" key="10">
    <source>
        <dbReference type="Proteomes" id="UP001374803"/>
    </source>
</evidence>
<proteinExistence type="inferred from homology"/>
<dbReference type="Gene3D" id="3.40.605.10">
    <property type="entry name" value="Aldehyde Dehydrogenase, Chain A, domain 1"/>
    <property type="match status" value="1"/>
</dbReference>
<dbReference type="EMBL" id="CP089983">
    <property type="protein sequence ID" value="WXB07535.1"/>
    <property type="molecule type" value="Genomic_DNA"/>
</dbReference>
<evidence type="ECO:0000313" key="9">
    <source>
        <dbReference type="EMBL" id="WXB07535.1"/>
    </source>
</evidence>
<organism evidence="9 10">
    <name type="scientific">Pendulispora rubella</name>
    <dbReference type="NCBI Taxonomy" id="2741070"/>
    <lineage>
        <taxon>Bacteria</taxon>
        <taxon>Pseudomonadati</taxon>
        <taxon>Myxococcota</taxon>
        <taxon>Myxococcia</taxon>
        <taxon>Myxococcales</taxon>
        <taxon>Sorangiineae</taxon>
        <taxon>Pendulisporaceae</taxon>
        <taxon>Pendulispora</taxon>
    </lineage>
</organism>
<evidence type="ECO:0000256" key="5">
    <source>
        <dbReference type="PROSITE-ProRule" id="PRU10007"/>
    </source>
</evidence>
<dbReference type="PROSITE" id="PS00687">
    <property type="entry name" value="ALDEHYDE_DEHYDR_GLU"/>
    <property type="match status" value="1"/>
</dbReference>
<evidence type="ECO:0000259" key="8">
    <source>
        <dbReference type="Pfam" id="PF00171"/>
    </source>
</evidence>
<dbReference type="InterPro" id="IPR012394">
    <property type="entry name" value="Aldehyde_DH_NAD(P)"/>
</dbReference>
<dbReference type="PIRSF" id="PIRSF036492">
    <property type="entry name" value="ALDH"/>
    <property type="match status" value="1"/>
</dbReference>
<keyword evidence="10" id="KW-1185">Reference proteome</keyword>
<dbReference type="Gene3D" id="3.40.309.10">
    <property type="entry name" value="Aldehyde Dehydrogenase, Chain A, domain 2"/>
    <property type="match status" value="1"/>
</dbReference>
<keyword evidence="2 4" id="KW-0560">Oxidoreductase</keyword>
<keyword evidence="3" id="KW-0520">NAD</keyword>
<sequence>MTTSAETHRTTESKTNGGVTATATSSGATQTQAPPGTTESKTADRPDMHTVLKTMRAAHKASPAPTYEERIASLDKLEAALLAHKEDIVRAISTDFGNRSRHESLVSEVFVVVGAIKHARDHLRDWMEPEGREVAWAFLPASAEVQMQPLGVVGIIAPWNYPIQLGLSPLVGALAAGNRVMIKPSELTPSASDVLDQIVREVFKPDHVAVITGGPEVGEEFSKLPFDHLVFTGSTRVGKIVMRNASEHLTPVTLELGGKSPTIIGDDFAIEEAALRIIAGKAFNAGQTCIAPDYVFVPAKKVEAFIAGCKKAVAKLYPDLRRNEDYTTIVNERHFDRLRGYLDDAREKGAHIIELADAEADRATRKMGPILVVQPREDTVVMQEEIFGPILPILAYEKLDDVIDYVNEHPRPLALYYFGYDQSQIDRVLERTVSGGVSINETMLHVAQDDLPFGGVGPSGMGHYHAHEGFVAFSKKKPVFYQSRLNARSLLLPPYGKAANMFFRLTLGK</sequence>
<dbReference type="InterPro" id="IPR015590">
    <property type="entry name" value="Aldehyde_DH_dom"/>
</dbReference>
<dbReference type="SUPFAM" id="SSF53720">
    <property type="entry name" value="ALDH-like"/>
    <property type="match status" value="1"/>
</dbReference>
<evidence type="ECO:0000256" key="6">
    <source>
        <dbReference type="RuleBase" id="RU003345"/>
    </source>
</evidence>
<evidence type="ECO:0000256" key="7">
    <source>
        <dbReference type="SAM" id="MobiDB-lite"/>
    </source>
</evidence>
<name>A0ABZ2L9T9_9BACT</name>